<sequence length="308" mass="33973">MKIALLGHTGFLGKNVANALQQASVEYVGASLSTGVDIRDQKQVERFFAEVQPDVVMHCAAHVGSFNYVTEHASRVFTDNTAMLLSVYNAMVAVCPKAVIIHPLANCVFPAKAEHLVDTDWEDGPLHPTVLPFAATKRLVWAAGESFRLSHAVRSVYLLVPNMYGPEDSTDPNQTAVLDALVSKFVHAQRTNQKEVSIWGTGNVIREWIYAPDLARLMLEIAHDPYRPELDTPISVAQNEGLSVRELARIIQQAVGFDGAIQYDLTKPDGVPKKVMSNVKFRAAFPDFSFTDFQAGLAATIRYYQSVL</sequence>
<reference evidence="2 3" key="1">
    <citation type="submission" date="2020-11" db="EMBL/GenBank/DDBJ databases">
        <authorList>
            <person name="Kim M.K."/>
        </authorList>
    </citation>
    <scope>NUCLEOTIDE SEQUENCE [LARGE SCALE GENOMIC DNA]</scope>
    <source>
        <strain evidence="2 3">BT662</strain>
    </source>
</reference>
<dbReference type="EMBL" id="JADQDM010000006">
    <property type="protein sequence ID" value="MBF9222151.1"/>
    <property type="molecule type" value="Genomic_DNA"/>
</dbReference>
<evidence type="ECO:0000313" key="2">
    <source>
        <dbReference type="EMBL" id="MBF9222151.1"/>
    </source>
</evidence>
<name>A0ABS0I5C5_9BACT</name>
<dbReference type="PANTHER" id="PTHR43238">
    <property type="entry name" value="GDP-L-FUCOSE SYNTHASE"/>
    <property type="match status" value="1"/>
</dbReference>
<organism evidence="2 3">
    <name type="scientific">Hymenobacter ruricola</name>
    <dbReference type="NCBI Taxonomy" id="2791023"/>
    <lineage>
        <taxon>Bacteria</taxon>
        <taxon>Pseudomonadati</taxon>
        <taxon>Bacteroidota</taxon>
        <taxon>Cytophagia</taxon>
        <taxon>Cytophagales</taxon>
        <taxon>Hymenobacteraceae</taxon>
        <taxon>Hymenobacter</taxon>
    </lineage>
</organism>
<dbReference type="Gene3D" id="3.40.50.720">
    <property type="entry name" value="NAD(P)-binding Rossmann-like Domain"/>
    <property type="match status" value="1"/>
</dbReference>
<dbReference type="InterPro" id="IPR001509">
    <property type="entry name" value="Epimerase_deHydtase"/>
</dbReference>
<feature type="domain" description="NAD-dependent epimerase/dehydratase" evidence="1">
    <location>
        <begin position="4"/>
        <end position="224"/>
    </location>
</feature>
<dbReference type="Proteomes" id="UP000618931">
    <property type="component" value="Unassembled WGS sequence"/>
</dbReference>
<dbReference type="RefSeq" id="WP_196293599.1">
    <property type="nucleotide sequence ID" value="NZ_JADQDM010000006.1"/>
</dbReference>
<proteinExistence type="predicted"/>
<protein>
    <submittedName>
        <fullName evidence="2">NAD-dependent epimerase/dehydratase family protein</fullName>
    </submittedName>
</protein>
<dbReference type="Gene3D" id="3.90.25.10">
    <property type="entry name" value="UDP-galactose 4-epimerase, domain 1"/>
    <property type="match status" value="1"/>
</dbReference>
<dbReference type="Pfam" id="PF01370">
    <property type="entry name" value="Epimerase"/>
    <property type="match status" value="1"/>
</dbReference>
<evidence type="ECO:0000259" key="1">
    <source>
        <dbReference type="Pfam" id="PF01370"/>
    </source>
</evidence>
<accession>A0ABS0I5C5</accession>
<dbReference type="InterPro" id="IPR036291">
    <property type="entry name" value="NAD(P)-bd_dom_sf"/>
</dbReference>
<evidence type="ECO:0000313" key="3">
    <source>
        <dbReference type="Proteomes" id="UP000618931"/>
    </source>
</evidence>
<comment type="caution">
    <text evidence="2">The sequence shown here is derived from an EMBL/GenBank/DDBJ whole genome shotgun (WGS) entry which is preliminary data.</text>
</comment>
<dbReference type="PANTHER" id="PTHR43238:SF1">
    <property type="entry name" value="GDP-L-FUCOSE SYNTHASE"/>
    <property type="match status" value="1"/>
</dbReference>
<gene>
    <name evidence="2" type="ORF">I2H31_13665</name>
</gene>
<keyword evidence="3" id="KW-1185">Reference proteome</keyword>
<dbReference type="SUPFAM" id="SSF51735">
    <property type="entry name" value="NAD(P)-binding Rossmann-fold domains"/>
    <property type="match status" value="1"/>
</dbReference>